<gene>
    <name evidence="5" type="ORF">KK062_26465</name>
</gene>
<evidence type="ECO:0000256" key="3">
    <source>
        <dbReference type="SAM" id="Coils"/>
    </source>
</evidence>
<evidence type="ECO:0000256" key="2">
    <source>
        <dbReference type="ARBA" id="ARBA00022729"/>
    </source>
</evidence>
<organism evidence="5 6">
    <name type="scientific">Dawidia cretensis</name>
    <dbReference type="NCBI Taxonomy" id="2782350"/>
    <lineage>
        <taxon>Bacteria</taxon>
        <taxon>Pseudomonadati</taxon>
        <taxon>Bacteroidota</taxon>
        <taxon>Cytophagia</taxon>
        <taxon>Cytophagales</taxon>
        <taxon>Chryseotaleaceae</taxon>
        <taxon>Dawidia</taxon>
    </lineage>
</organism>
<evidence type="ECO:0000313" key="6">
    <source>
        <dbReference type="Proteomes" id="UP001319080"/>
    </source>
</evidence>
<proteinExistence type="inferred from homology"/>
<dbReference type="SUPFAM" id="SSF111384">
    <property type="entry name" value="OmpH-like"/>
    <property type="match status" value="1"/>
</dbReference>
<protein>
    <submittedName>
        <fullName evidence="5">OmpH family outer membrane protein</fullName>
    </submittedName>
</protein>
<dbReference type="EMBL" id="JAHESE010000041">
    <property type="protein sequence ID" value="MBT1711813.1"/>
    <property type="molecule type" value="Genomic_DNA"/>
</dbReference>
<dbReference type="SMART" id="SM00935">
    <property type="entry name" value="OmpH"/>
    <property type="match status" value="1"/>
</dbReference>
<feature type="coiled-coil region" evidence="3">
    <location>
        <begin position="57"/>
        <end position="124"/>
    </location>
</feature>
<keyword evidence="4" id="KW-1133">Transmembrane helix</keyword>
<keyword evidence="3" id="KW-0175">Coiled coil</keyword>
<keyword evidence="2" id="KW-0732">Signal</keyword>
<comment type="caution">
    <text evidence="5">The sequence shown here is derived from an EMBL/GenBank/DDBJ whole genome shotgun (WGS) entry which is preliminary data.</text>
</comment>
<dbReference type="GO" id="GO:0050821">
    <property type="term" value="P:protein stabilization"/>
    <property type="evidence" value="ECO:0007669"/>
    <property type="project" value="TreeGrafter"/>
</dbReference>
<dbReference type="PANTHER" id="PTHR35089">
    <property type="entry name" value="CHAPERONE PROTEIN SKP"/>
    <property type="match status" value="1"/>
</dbReference>
<dbReference type="Pfam" id="PF03938">
    <property type="entry name" value="OmpH"/>
    <property type="match status" value="1"/>
</dbReference>
<evidence type="ECO:0000256" key="4">
    <source>
        <dbReference type="SAM" id="Phobius"/>
    </source>
</evidence>
<keyword evidence="6" id="KW-1185">Reference proteome</keyword>
<feature type="transmembrane region" description="Helical" evidence="4">
    <location>
        <begin position="6"/>
        <end position="24"/>
    </location>
</feature>
<dbReference type="Proteomes" id="UP001319080">
    <property type="component" value="Unassembled WGS sequence"/>
</dbReference>
<reference evidence="5 6" key="1">
    <citation type="submission" date="2021-05" db="EMBL/GenBank/DDBJ databases">
        <title>A Polyphasic approach of four new species of the genus Ohtaekwangia: Ohtaekwangia histidinii sp. nov., Ohtaekwangia cretensis sp. nov., Ohtaekwangia indiensis sp. nov., Ohtaekwangia reichenbachii sp. nov. from diverse environment.</title>
        <authorList>
            <person name="Octaviana S."/>
        </authorList>
    </citation>
    <scope>NUCLEOTIDE SEQUENCE [LARGE SCALE GENOMIC DNA]</scope>
    <source>
        <strain evidence="5 6">PWU5</strain>
    </source>
</reference>
<dbReference type="RefSeq" id="WP_254087384.1">
    <property type="nucleotide sequence ID" value="NZ_JAHESE010000041.1"/>
</dbReference>
<dbReference type="InterPro" id="IPR005632">
    <property type="entry name" value="Chaperone_Skp"/>
</dbReference>
<dbReference type="GO" id="GO:0051082">
    <property type="term" value="F:unfolded protein binding"/>
    <property type="evidence" value="ECO:0007669"/>
    <property type="project" value="InterPro"/>
</dbReference>
<accession>A0AAP2E455</accession>
<dbReference type="Gene3D" id="3.30.910.20">
    <property type="entry name" value="Skp domain"/>
    <property type="match status" value="1"/>
</dbReference>
<dbReference type="AlphaFoldDB" id="A0AAP2E455"/>
<evidence type="ECO:0000256" key="1">
    <source>
        <dbReference type="ARBA" id="ARBA00009091"/>
    </source>
</evidence>
<evidence type="ECO:0000313" key="5">
    <source>
        <dbReference type="EMBL" id="MBT1711813.1"/>
    </source>
</evidence>
<keyword evidence="4" id="KW-0812">Transmembrane</keyword>
<keyword evidence="4" id="KW-0472">Membrane</keyword>
<name>A0AAP2E455_9BACT</name>
<sequence length="207" mass="23317">MKNLSLILNIVLLIAVGVLFFLHFSKDKPAGGTATSALEPGDLQVAYIDSDTVLKYYEYLKVNKATLEEKTQKMEQDFRNRAQGLQNEIAAYQRNVSSMTLGQVRSTEEELGKKQQNLQMYQQSLSQALMEEEAKLNRELYTRVTEYLKKYGKDKGLQVVLKHDPTSDVLWANNALDISQDVITGLNTEYTAEKNGTTPKKDSAATK</sequence>
<dbReference type="InterPro" id="IPR024930">
    <property type="entry name" value="Skp_dom_sf"/>
</dbReference>
<dbReference type="GO" id="GO:0005829">
    <property type="term" value="C:cytosol"/>
    <property type="evidence" value="ECO:0007669"/>
    <property type="project" value="TreeGrafter"/>
</dbReference>
<comment type="similarity">
    <text evidence="1">Belongs to the Skp family.</text>
</comment>
<dbReference type="PANTHER" id="PTHR35089:SF1">
    <property type="entry name" value="CHAPERONE PROTEIN SKP"/>
    <property type="match status" value="1"/>
</dbReference>